<accession>A0A6G5A438</accession>
<dbReference type="AlphaFoldDB" id="A0A6G5A438"/>
<keyword evidence="1" id="KW-1133">Transmembrane helix</keyword>
<evidence type="ECO:0000256" key="1">
    <source>
        <dbReference type="SAM" id="Phobius"/>
    </source>
</evidence>
<protein>
    <submittedName>
        <fullName evidence="2">Uncharacterized protein</fullName>
    </submittedName>
</protein>
<name>A0A6G5A438_RHIMP</name>
<feature type="transmembrane region" description="Helical" evidence="1">
    <location>
        <begin position="12"/>
        <end position="34"/>
    </location>
</feature>
<keyword evidence="1" id="KW-0812">Transmembrane</keyword>
<keyword evidence="1" id="KW-0472">Membrane</keyword>
<reference evidence="2" key="1">
    <citation type="submission" date="2020-03" db="EMBL/GenBank/DDBJ databases">
        <title>A transcriptome and proteome of the tick Rhipicephalus microplus shaped by the genetic composition of its hosts and developmental stage.</title>
        <authorList>
            <person name="Garcia G.R."/>
            <person name="Ribeiro J.M.C."/>
            <person name="Maruyama S.R."/>
            <person name="Gardinasse L.G."/>
            <person name="Nelson K."/>
            <person name="Ferreira B.R."/>
            <person name="Andrade T.G."/>
            <person name="Santos I.K.F.M."/>
        </authorList>
    </citation>
    <scope>NUCLEOTIDE SEQUENCE</scope>
    <source>
        <strain evidence="2">NSGR</strain>
        <tissue evidence="2">Salivary glands</tissue>
    </source>
</reference>
<organism evidence="2">
    <name type="scientific">Rhipicephalus microplus</name>
    <name type="common">Cattle tick</name>
    <name type="synonym">Boophilus microplus</name>
    <dbReference type="NCBI Taxonomy" id="6941"/>
    <lineage>
        <taxon>Eukaryota</taxon>
        <taxon>Metazoa</taxon>
        <taxon>Ecdysozoa</taxon>
        <taxon>Arthropoda</taxon>
        <taxon>Chelicerata</taxon>
        <taxon>Arachnida</taxon>
        <taxon>Acari</taxon>
        <taxon>Parasitiformes</taxon>
        <taxon>Ixodida</taxon>
        <taxon>Ixodoidea</taxon>
        <taxon>Ixodidae</taxon>
        <taxon>Rhipicephalinae</taxon>
        <taxon>Rhipicephalus</taxon>
        <taxon>Boophilus</taxon>
    </lineage>
</organism>
<dbReference type="EMBL" id="GIKN01002693">
    <property type="protein sequence ID" value="NIE44966.1"/>
    <property type="molecule type" value="Transcribed_RNA"/>
</dbReference>
<evidence type="ECO:0000313" key="2">
    <source>
        <dbReference type="EMBL" id="NIE44966.1"/>
    </source>
</evidence>
<sequence>MSLSMLNVRSKVQYLLHIVCLTAVTAVLLMMYTFPLARHTQILKGHLIKIAIYFRLKAQCVKTYTRIILSTAVAYLPRN</sequence>
<proteinExistence type="predicted"/>